<comment type="caution">
    <text evidence="1">The sequence shown here is derived from an EMBL/GenBank/DDBJ whole genome shotgun (WGS) entry which is preliminary data.</text>
</comment>
<dbReference type="InterPro" id="IPR027417">
    <property type="entry name" value="P-loop_NTPase"/>
</dbReference>
<protein>
    <submittedName>
        <fullName evidence="1">Uncharacterized protein</fullName>
    </submittedName>
</protein>
<keyword evidence="2" id="KW-1185">Reference proteome</keyword>
<reference evidence="1 2" key="1">
    <citation type="submission" date="2020-10" db="EMBL/GenBank/DDBJ databases">
        <title>Sequencing the genomes of 1000 actinobacteria strains.</title>
        <authorList>
            <person name="Klenk H.-P."/>
        </authorList>
    </citation>
    <scope>NUCLEOTIDE SEQUENCE [LARGE SCALE GENOMIC DNA]</scope>
    <source>
        <strain evidence="1 2">DSM 43173</strain>
    </source>
</reference>
<sequence>MLIVLCSGGHSPGVTTAGLALTLTWPREVLFAECDPAGGSVLSGYLVGHRQDRGLGEWAVQLRRGADAPATLAEQVLQLEDRRILLGLASPSQVSSVQPLWPGIAETFATMGGDVIADIGRIGGSDTPTPLLARADRILVIAQPTLRDLSALAPRLAEINHRVSPHMLLTGDGPYGRREVARTLGVEVVGHLPHDPKAATILTHGAGSERYLSRSLLLRAARSLGTKLCERVAA</sequence>
<evidence type="ECO:0000313" key="2">
    <source>
        <dbReference type="Proteomes" id="UP000633509"/>
    </source>
</evidence>
<gene>
    <name evidence="1" type="ORF">H4W80_002839</name>
</gene>
<proteinExistence type="predicted"/>
<dbReference type="EMBL" id="JADBEK010000001">
    <property type="protein sequence ID" value="MBE1584581.1"/>
    <property type="molecule type" value="Genomic_DNA"/>
</dbReference>
<evidence type="ECO:0000313" key="1">
    <source>
        <dbReference type="EMBL" id="MBE1584581.1"/>
    </source>
</evidence>
<accession>A0ABR9LVA9</accession>
<dbReference type="Gene3D" id="3.40.50.300">
    <property type="entry name" value="P-loop containing nucleotide triphosphate hydrolases"/>
    <property type="match status" value="1"/>
</dbReference>
<name>A0ABR9LVA9_9ACTN</name>
<dbReference type="SUPFAM" id="SSF52540">
    <property type="entry name" value="P-loop containing nucleoside triphosphate hydrolases"/>
    <property type="match status" value="1"/>
</dbReference>
<dbReference type="RefSeq" id="WP_192785472.1">
    <property type="nucleotide sequence ID" value="NZ_JADBEK010000001.1"/>
</dbReference>
<dbReference type="Proteomes" id="UP000633509">
    <property type="component" value="Unassembled WGS sequence"/>
</dbReference>
<organism evidence="1 2">
    <name type="scientific">Nonomuraea angiospora</name>
    <dbReference type="NCBI Taxonomy" id="46172"/>
    <lineage>
        <taxon>Bacteria</taxon>
        <taxon>Bacillati</taxon>
        <taxon>Actinomycetota</taxon>
        <taxon>Actinomycetes</taxon>
        <taxon>Streptosporangiales</taxon>
        <taxon>Streptosporangiaceae</taxon>
        <taxon>Nonomuraea</taxon>
    </lineage>
</organism>